<protein>
    <submittedName>
        <fullName evidence="4">Ras family protein</fullName>
    </submittedName>
</protein>
<evidence type="ECO:0000256" key="1">
    <source>
        <dbReference type="ARBA" id="ARBA00006270"/>
    </source>
</evidence>
<dbReference type="InterPro" id="IPR005225">
    <property type="entry name" value="Small_GTP-bd"/>
</dbReference>
<reference evidence="4 5" key="1">
    <citation type="journal article" date="2013" name="Genome Biol.">
        <title>Genome of Acanthamoeba castellanii highlights extensive lateral gene transfer and early evolution of tyrosine kinase signaling.</title>
        <authorList>
            <person name="Clarke M."/>
            <person name="Lohan A.J."/>
            <person name="Liu B."/>
            <person name="Lagkouvardos I."/>
            <person name="Roy S."/>
            <person name="Zafar N."/>
            <person name="Bertelli C."/>
            <person name="Schilde C."/>
            <person name="Kianianmomeni A."/>
            <person name="Burglin T.R."/>
            <person name="Frech C."/>
            <person name="Turcotte B."/>
            <person name="Kopec K.O."/>
            <person name="Synnott J.M."/>
            <person name="Choo C."/>
            <person name="Paponov I."/>
            <person name="Finkler A."/>
            <person name="Soon Heng Tan C."/>
            <person name="Hutchins A.P."/>
            <person name="Weinmeier T."/>
            <person name="Rattei T."/>
            <person name="Chu J.S."/>
            <person name="Gimenez G."/>
            <person name="Irimia M."/>
            <person name="Rigden D.J."/>
            <person name="Fitzpatrick D.A."/>
            <person name="Lorenzo-Morales J."/>
            <person name="Bateman A."/>
            <person name="Chiu C.H."/>
            <person name="Tang P."/>
            <person name="Hegemann P."/>
            <person name="Fromm H."/>
            <person name="Raoult D."/>
            <person name="Greub G."/>
            <person name="Miranda-Saavedra D."/>
            <person name="Chen N."/>
            <person name="Nash P."/>
            <person name="Ginger M.L."/>
            <person name="Horn M."/>
            <person name="Schaap P."/>
            <person name="Caler L."/>
            <person name="Loftus B."/>
        </authorList>
    </citation>
    <scope>NUCLEOTIDE SEQUENCE [LARGE SCALE GENOMIC DNA]</scope>
    <source>
        <strain evidence="4 5">Neff</strain>
    </source>
</reference>
<dbReference type="RefSeq" id="XP_004341591.1">
    <property type="nucleotide sequence ID" value="XM_004341543.1"/>
</dbReference>
<comment type="similarity">
    <text evidence="1">Belongs to the small GTPase superfamily. Rab family.</text>
</comment>
<dbReference type="KEGG" id="acan:ACA1_269260"/>
<keyword evidence="5" id="KW-1185">Reference proteome</keyword>
<keyword evidence="2" id="KW-0547">Nucleotide-binding</keyword>
<dbReference type="Pfam" id="PF00071">
    <property type="entry name" value="Ras"/>
    <property type="match status" value="1"/>
</dbReference>
<dbReference type="OMA" id="RFRAGPY"/>
<dbReference type="SMART" id="SM00174">
    <property type="entry name" value="RHO"/>
    <property type="match status" value="1"/>
</dbReference>
<dbReference type="FunFam" id="3.40.50.300:FF:001447">
    <property type="entry name" value="Ras-related protein Rab-1B"/>
    <property type="match status" value="1"/>
</dbReference>
<keyword evidence="3" id="KW-0342">GTP-binding</keyword>
<sequence length="211" mass="22795">MASVDLKVVLLGQSDVGKTCLVDRYLNGKYQDTISPTVGAAFGAKKLYVGDRPLTVGVWDTAGAERFEAMSRLYYRAARAACVCYDLTRAETWPKVKFWINELLSFEKECALYIVGTKADLLEEGVPRGVEASEVADYARQINAQVFDALLIPCPHVTFETSSKKGYSVEDLFDTIVYDFVKRGAGGEVPLGGGGGGDVITPSEAPPACSC</sequence>
<dbReference type="InterPro" id="IPR027417">
    <property type="entry name" value="P-loop_NTPase"/>
</dbReference>
<dbReference type="GeneID" id="14920289"/>
<dbReference type="PROSITE" id="PS51421">
    <property type="entry name" value="RAS"/>
    <property type="match status" value="1"/>
</dbReference>
<dbReference type="Proteomes" id="UP000011083">
    <property type="component" value="Unassembled WGS sequence"/>
</dbReference>
<dbReference type="PANTHER" id="PTHR47978">
    <property type="match status" value="1"/>
</dbReference>
<dbReference type="InterPro" id="IPR001806">
    <property type="entry name" value="Small_GTPase"/>
</dbReference>
<dbReference type="GO" id="GO:0005525">
    <property type="term" value="F:GTP binding"/>
    <property type="evidence" value="ECO:0007669"/>
    <property type="project" value="UniProtKB-KW"/>
</dbReference>
<dbReference type="SUPFAM" id="SSF52540">
    <property type="entry name" value="P-loop containing nucleoside triphosphate hydrolases"/>
    <property type="match status" value="1"/>
</dbReference>
<dbReference type="PRINTS" id="PR00449">
    <property type="entry name" value="RASTRNSFRMNG"/>
</dbReference>
<dbReference type="Gene3D" id="3.40.50.300">
    <property type="entry name" value="P-loop containing nucleotide triphosphate hydrolases"/>
    <property type="match status" value="1"/>
</dbReference>
<evidence type="ECO:0000313" key="4">
    <source>
        <dbReference type="EMBL" id="ELR19505.1"/>
    </source>
</evidence>
<accession>L8H2Q9</accession>
<dbReference type="OrthoDB" id="25896at2759"/>
<dbReference type="NCBIfam" id="TIGR00231">
    <property type="entry name" value="small_GTP"/>
    <property type="match status" value="1"/>
</dbReference>
<dbReference type="SMART" id="SM00175">
    <property type="entry name" value="RAB"/>
    <property type="match status" value="1"/>
</dbReference>
<dbReference type="STRING" id="1257118.L8H2Q9"/>
<dbReference type="GO" id="GO:0003924">
    <property type="term" value="F:GTPase activity"/>
    <property type="evidence" value="ECO:0007669"/>
    <property type="project" value="InterPro"/>
</dbReference>
<evidence type="ECO:0000313" key="5">
    <source>
        <dbReference type="Proteomes" id="UP000011083"/>
    </source>
</evidence>
<dbReference type="AlphaFoldDB" id="L8H2Q9"/>
<dbReference type="VEuPathDB" id="AmoebaDB:ACA1_269260"/>
<evidence type="ECO:0000256" key="3">
    <source>
        <dbReference type="ARBA" id="ARBA00023134"/>
    </source>
</evidence>
<organism evidence="4 5">
    <name type="scientific">Acanthamoeba castellanii (strain ATCC 30010 / Neff)</name>
    <dbReference type="NCBI Taxonomy" id="1257118"/>
    <lineage>
        <taxon>Eukaryota</taxon>
        <taxon>Amoebozoa</taxon>
        <taxon>Discosea</taxon>
        <taxon>Longamoebia</taxon>
        <taxon>Centramoebida</taxon>
        <taxon>Acanthamoebidae</taxon>
        <taxon>Acanthamoeba</taxon>
    </lineage>
</organism>
<gene>
    <name evidence="4" type="ORF">ACA1_269260</name>
</gene>
<dbReference type="EMBL" id="KB007933">
    <property type="protein sequence ID" value="ELR19505.1"/>
    <property type="molecule type" value="Genomic_DNA"/>
</dbReference>
<dbReference type="PROSITE" id="PS51419">
    <property type="entry name" value="RAB"/>
    <property type="match status" value="1"/>
</dbReference>
<evidence type="ECO:0000256" key="2">
    <source>
        <dbReference type="ARBA" id="ARBA00022741"/>
    </source>
</evidence>
<name>L8H2Q9_ACACF</name>
<dbReference type="SMART" id="SM00173">
    <property type="entry name" value="RAS"/>
    <property type="match status" value="1"/>
</dbReference>
<proteinExistence type="inferred from homology"/>